<keyword evidence="10 18" id="KW-1278">Translocase</keyword>
<evidence type="ECO:0000256" key="1">
    <source>
        <dbReference type="ARBA" id="ARBA00003257"/>
    </source>
</evidence>
<keyword evidence="7 18" id="KW-0679">Respiratory chain</keyword>
<feature type="transmembrane region" description="Helical" evidence="18">
    <location>
        <begin position="226"/>
        <end position="249"/>
    </location>
</feature>
<reference evidence="20" key="1">
    <citation type="submission" date="2021-06" db="EMBL/GenBank/DDBJ databases">
        <authorList>
            <consortium name="Expending Complete Mitogenomes of Ledrinae and Compositional heterogeneity effect on the phylogenetic inferences of paraphyletic family: Cicadellidae (Hemiptera: Cicadomorpha)"/>
            <person name="Huang W."/>
            <person name="Yu T."/>
            <person name="Zhang Y."/>
        </authorList>
    </citation>
    <scope>NUCLEOTIDE SEQUENCE</scope>
</reference>
<evidence type="ECO:0000256" key="17">
    <source>
        <dbReference type="ARBA" id="ARBA00049551"/>
    </source>
</evidence>
<evidence type="ECO:0000256" key="14">
    <source>
        <dbReference type="ARBA" id="ARBA00023075"/>
    </source>
</evidence>
<dbReference type="PANTHER" id="PTHR46552">
    <property type="entry name" value="NADH-UBIQUINONE OXIDOREDUCTASE CHAIN 2"/>
    <property type="match status" value="1"/>
</dbReference>
<evidence type="ECO:0000256" key="13">
    <source>
        <dbReference type="ARBA" id="ARBA00023027"/>
    </source>
</evidence>
<dbReference type="InterPro" id="IPR001750">
    <property type="entry name" value="ND/Mrp_TM"/>
</dbReference>
<geneLocation type="mitochondrion" evidence="20"/>
<gene>
    <name evidence="20" type="primary">ND2</name>
</gene>
<keyword evidence="16 18" id="KW-0472">Membrane</keyword>
<feature type="transmembrane region" description="Helical" evidence="18">
    <location>
        <begin position="186"/>
        <end position="205"/>
    </location>
</feature>
<comment type="similarity">
    <text evidence="3 18">Belongs to the complex I subunit 2 family.</text>
</comment>
<evidence type="ECO:0000256" key="12">
    <source>
        <dbReference type="ARBA" id="ARBA00022989"/>
    </source>
</evidence>
<evidence type="ECO:0000256" key="7">
    <source>
        <dbReference type="ARBA" id="ARBA00022660"/>
    </source>
</evidence>
<dbReference type="GO" id="GO:0008137">
    <property type="term" value="F:NADH dehydrogenase (ubiquinone) activity"/>
    <property type="evidence" value="ECO:0007669"/>
    <property type="project" value="UniProtKB-EC"/>
</dbReference>
<dbReference type="GO" id="GO:0006120">
    <property type="term" value="P:mitochondrial electron transport, NADH to ubiquinone"/>
    <property type="evidence" value="ECO:0007669"/>
    <property type="project" value="InterPro"/>
</dbReference>
<keyword evidence="9 18" id="KW-0999">Mitochondrion inner membrane</keyword>
<evidence type="ECO:0000256" key="6">
    <source>
        <dbReference type="ARBA" id="ARBA00022448"/>
    </source>
</evidence>
<feature type="transmembrane region" description="Helical" evidence="18">
    <location>
        <begin position="36"/>
        <end position="52"/>
    </location>
</feature>
<evidence type="ECO:0000256" key="3">
    <source>
        <dbReference type="ARBA" id="ARBA00007012"/>
    </source>
</evidence>
<name>A0AAU6PCJ7_9HEMI</name>
<evidence type="ECO:0000256" key="2">
    <source>
        <dbReference type="ARBA" id="ARBA00004448"/>
    </source>
</evidence>
<feature type="transmembrane region" description="Helical" evidence="18">
    <location>
        <begin position="261"/>
        <end position="282"/>
    </location>
</feature>
<dbReference type="EMBL" id="MZ333276">
    <property type="protein sequence ID" value="WXH77257.1"/>
    <property type="molecule type" value="Genomic_DNA"/>
</dbReference>
<keyword evidence="6" id="KW-0813">Transport</keyword>
<comment type="subcellular location">
    <subcellularLocation>
        <location evidence="2 18">Mitochondrion inner membrane</location>
        <topology evidence="2 18">Multi-pass membrane protein</topology>
    </subcellularLocation>
</comment>
<feature type="transmembrane region" description="Helical" evidence="18">
    <location>
        <begin position="106"/>
        <end position="127"/>
    </location>
</feature>
<evidence type="ECO:0000313" key="20">
    <source>
        <dbReference type="EMBL" id="WXH77257.1"/>
    </source>
</evidence>
<dbReference type="PANTHER" id="PTHR46552:SF1">
    <property type="entry name" value="NADH-UBIQUINONE OXIDOREDUCTASE CHAIN 2"/>
    <property type="match status" value="1"/>
</dbReference>
<dbReference type="PRINTS" id="PR01436">
    <property type="entry name" value="NADHDHGNASE2"/>
</dbReference>
<keyword evidence="14 18" id="KW-0830">Ubiquinone</keyword>
<keyword evidence="13 18" id="KW-0520">NAD</keyword>
<feature type="transmembrane region" description="Helical" evidence="18">
    <location>
        <begin position="294"/>
        <end position="320"/>
    </location>
</feature>
<evidence type="ECO:0000256" key="4">
    <source>
        <dbReference type="ARBA" id="ARBA00012944"/>
    </source>
</evidence>
<keyword evidence="11 18" id="KW-0249">Electron transport</keyword>
<keyword evidence="8 18" id="KW-0812">Transmembrane</keyword>
<accession>A0AAU6PCJ7</accession>
<keyword evidence="15 18" id="KW-0496">Mitochondrion</keyword>
<dbReference type="GO" id="GO:0005743">
    <property type="term" value="C:mitochondrial inner membrane"/>
    <property type="evidence" value="ECO:0007669"/>
    <property type="project" value="UniProtKB-SubCell"/>
</dbReference>
<dbReference type="InterPro" id="IPR003917">
    <property type="entry name" value="NADH_UbQ_OxRdtase_chain2"/>
</dbReference>
<proteinExistence type="inferred from homology"/>
<dbReference type="AlphaFoldDB" id="A0AAU6PCJ7"/>
<organism evidence="20">
    <name type="scientific">Dusuna sp</name>
    <dbReference type="NCBI Taxonomy" id="3133678"/>
    <lineage>
        <taxon>Eukaryota</taxon>
        <taxon>Metazoa</taxon>
        <taxon>Ecdysozoa</taxon>
        <taxon>Arthropoda</taxon>
        <taxon>Hexapoda</taxon>
        <taxon>Insecta</taxon>
        <taxon>Pterygota</taxon>
        <taxon>Neoptera</taxon>
        <taxon>Paraneoptera</taxon>
        <taxon>Hemiptera</taxon>
        <taxon>Auchenorrhyncha</taxon>
        <taxon>Membracoidea</taxon>
        <taxon>Cicadellidae</taxon>
        <taxon>Ledrinae</taxon>
        <taxon>Dusuna</taxon>
    </lineage>
</organism>
<feature type="domain" description="NADH:quinone oxidoreductase/Mrp antiporter transmembrane" evidence="19">
    <location>
        <begin position="25"/>
        <end position="269"/>
    </location>
</feature>
<evidence type="ECO:0000256" key="10">
    <source>
        <dbReference type="ARBA" id="ARBA00022967"/>
    </source>
</evidence>
<sequence length="322" mass="37616">MFLNSSKFLFLVFMTVGVIISLTCNSWIMIWSGMELFLLSFIPYFCNFSFVSSESSMKYFLVQGMSSSLFIFNVFFLLLENYYFFSFFLCFSLLLKLGCAPLHSWVVGVVSGMSYDSLFIFFCFSKLPPFFLLSYLCMGFNFFVLMSLVFGSVGGLGYSSMKKLMGFSSIFNLGFLIYLINVGSLWSFYFLVYTFMIFFIFMFLLNYELNYLNQFYSGTMSLSSKISFWILFLSLGGMPPMIGFFIKLISIEYSILNNDYFITSFMIFFSLVVMFFYIRISYVSMIFFSFLVKWHVLINLVQLNLLCLLSLFVFPFFLVVKV</sequence>
<keyword evidence="12 18" id="KW-1133">Transmembrane helix</keyword>
<feature type="transmembrane region" description="Helical" evidence="18">
    <location>
        <begin position="133"/>
        <end position="157"/>
    </location>
</feature>
<evidence type="ECO:0000256" key="8">
    <source>
        <dbReference type="ARBA" id="ARBA00022692"/>
    </source>
</evidence>
<feature type="transmembrane region" description="Helical" evidence="18">
    <location>
        <begin position="164"/>
        <end position="180"/>
    </location>
</feature>
<evidence type="ECO:0000256" key="5">
    <source>
        <dbReference type="ARBA" id="ARBA00021008"/>
    </source>
</evidence>
<evidence type="ECO:0000256" key="11">
    <source>
        <dbReference type="ARBA" id="ARBA00022982"/>
    </source>
</evidence>
<dbReference type="EC" id="7.1.1.2" evidence="4 18"/>
<protein>
    <recommendedName>
        <fullName evidence="5 18">NADH-ubiquinone oxidoreductase chain 2</fullName>
        <ecNumber evidence="4 18">7.1.1.2</ecNumber>
    </recommendedName>
</protein>
<evidence type="ECO:0000259" key="19">
    <source>
        <dbReference type="Pfam" id="PF00361"/>
    </source>
</evidence>
<evidence type="ECO:0000256" key="18">
    <source>
        <dbReference type="RuleBase" id="RU003403"/>
    </source>
</evidence>
<reference evidence="20" key="2">
    <citation type="submission" date="2024-06" db="EMBL/GenBank/DDBJ databases">
        <title>Expending Complete Mitogenomes of Ledrinae and Compositional heterogeneity effect on the phylogenetic inferences of paraphyletic family: Cicadellidae (Hemiptera: Cicadomorpha).</title>
        <authorList>
            <person name="Huang W."/>
            <person name="Yu T."/>
            <person name="Zhang Y."/>
        </authorList>
    </citation>
    <scope>NUCLEOTIDE SEQUENCE</scope>
</reference>
<evidence type="ECO:0000256" key="9">
    <source>
        <dbReference type="ARBA" id="ARBA00022792"/>
    </source>
</evidence>
<evidence type="ECO:0000256" key="15">
    <source>
        <dbReference type="ARBA" id="ARBA00023128"/>
    </source>
</evidence>
<evidence type="ECO:0000256" key="16">
    <source>
        <dbReference type="ARBA" id="ARBA00023136"/>
    </source>
</evidence>
<comment type="function">
    <text evidence="1">Core subunit of the mitochondrial membrane respiratory chain NADH dehydrogenase (Complex I) that is believed to belong to the minimal assembly required for catalysis. Complex I functions in the transfer of electrons from NADH to the respiratory chain. The immediate electron acceptor for the enzyme is believed to be ubiquinone.</text>
</comment>
<dbReference type="InterPro" id="IPR050175">
    <property type="entry name" value="Complex_I_Subunit_2"/>
</dbReference>
<comment type="catalytic activity">
    <reaction evidence="17 18">
        <text>a ubiquinone + NADH + 5 H(+)(in) = a ubiquinol + NAD(+) + 4 H(+)(out)</text>
        <dbReference type="Rhea" id="RHEA:29091"/>
        <dbReference type="Rhea" id="RHEA-COMP:9565"/>
        <dbReference type="Rhea" id="RHEA-COMP:9566"/>
        <dbReference type="ChEBI" id="CHEBI:15378"/>
        <dbReference type="ChEBI" id="CHEBI:16389"/>
        <dbReference type="ChEBI" id="CHEBI:17976"/>
        <dbReference type="ChEBI" id="CHEBI:57540"/>
        <dbReference type="ChEBI" id="CHEBI:57945"/>
        <dbReference type="EC" id="7.1.1.2"/>
    </reaction>
</comment>
<comment type="function">
    <text evidence="18">Core subunit of the mitochondrial membrane respiratory chain NADH dehydrogenase (Complex I) which catalyzes electron transfer from NADH through the respiratory chain, using ubiquinone as an electron acceptor. Essential for the catalytic activity and assembly of complex I.</text>
</comment>
<dbReference type="Pfam" id="PF00361">
    <property type="entry name" value="Proton_antipo_M"/>
    <property type="match status" value="1"/>
</dbReference>
<feature type="transmembrane region" description="Helical" evidence="18">
    <location>
        <begin position="9"/>
        <end position="30"/>
    </location>
</feature>